<dbReference type="RefSeq" id="WP_249603027.1">
    <property type="nucleotide sequence ID" value="NZ_JAKHSK010000037.1"/>
</dbReference>
<feature type="domain" description="Transposase DDE" evidence="1">
    <location>
        <begin position="102"/>
        <end position="241"/>
    </location>
</feature>
<comment type="caution">
    <text evidence="2">The sequence shown here is derived from an EMBL/GenBank/DDBJ whole genome shotgun (WGS) entry which is preliminary data.</text>
</comment>
<organism evidence="2 3">
    <name type="scientific">Zunongwangia pacifica</name>
    <dbReference type="NCBI Taxonomy" id="2911062"/>
    <lineage>
        <taxon>Bacteria</taxon>
        <taxon>Pseudomonadati</taxon>
        <taxon>Bacteroidota</taxon>
        <taxon>Flavobacteriia</taxon>
        <taxon>Flavobacteriales</taxon>
        <taxon>Flavobacteriaceae</taxon>
        <taxon>Zunongwangia</taxon>
    </lineage>
</organism>
<protein>
    <submittedName>
        <fullName evidence="2">IS982 family transposase</fullName>
    </submittedName>
</protein>
<dbReference type="NCBIfam" id="NF033520">
    <property type="entry name" value="transpos_IS982"/>
    <property type="match status" value="1"/>
</dbReference>
<dbReference type="Proteomes" id="UP001139521">
    <property type="component" value="Unassembled WGS sequence"/>
</dbReference>
<dbReference type="AlphaFoldDB" id="A0A9X1ZUG4"/>
<evidence type="ECO:0000313" key="2">
    <source>
        <dbReference type="EMBL" id="MCL6220326.1"/>
    </source>
</evidence>
<keyword evidence="3" id="KW-1185">Reference proteome</keyword>
<dbReference type="Pfam" id="PF13612">
    <property type="entry name" value="DDE_Tnp_1_3"/>
    <property type="match status" value="1"/>
</dbReference>
<dbReference type="GO" id="GO:0006313">
    <property type="term" value="P:DNA transposition"/>
    <property type="evidence" value="ECO:0007669"/>
    <property type="project" value="InterPro"/>
</dbReference>
<accession>A0A9X1ZUG4</accession>
<dbReference type="InterPro" id="IPR025668">
    <property type="entry name" value="Tnp_DDE_dom"/>
</dbReference>
<name>A0A9X1ZUG4_9FLAO</name>
<dbReference type="GO" id="GO:0004803">
    <property type="term" value="F:transposase activity"/>
    <property type="evidence" value="ECO:0007669"/>
    <property type="project" value="InterPro"/>
</dbReference>
<proteinExistence type="predicted"/>
<sequence length="275" mass="31970">MLQDKVIAIYCLIDDLLKEMNHKEHNNRLFTDGQVITTALVSALYFRGNQSLTLDYMHSHIFDQVIKKSGSTKRLHKLKETLMFILLRIGKVFKYLCCEMEYIIDSFPVKACHNIRISRCKLFRDEKYRGYNASKREHFYGVKVQLVTTADGIPVEMYLVEGAEHDSQILGRMYHDLPPESSLFGDSGYTNYEIEDMFREVEQVDLQISRKSNSKRKDTPALAFIKEHMRKRIETTISQISALMPRHINAVTANGFLLKLILFVMAFQVDKCILE</sequence>
<dbReference type="EMBL" id="JAKHSK010000037">
    <property type="protein sequence ID" value="MCL6220326.1"/>
    <property type="molecule type" value="Genomic_DNA"/>
</dbReference>
<gene>
    <name evidence="2" type="ORF">L1967_18700</name>
</gene>
<dbReference type="GO" id="GO:0003677">
    <property type="term" value="F:DNA binding"/>
    <property type="evidence" value="ECO:0007669"/>
    <property type="project" value="InterPro"/>
</dbReference>
<evidence type="ECO:0000313" key="3">
    <source>
        <dbReference type="Proteomes" id="UP001139521"/>
    </source>
</evidence>
<reference evidence="2" key="1">
    <citation type="submission" date="2022-01" db="EMBL/GenBank/DDBJ databases">
        <title>Genome sequencing of Zunongwangia sp. M21534 genome.</title>
        <authorList>
            <person name="Chen Y."/>
            <person name="Dong C."/>
            <person name="Shao Z."/>
        </authorList>
    </citation>
    <scope>NUCLEOTIDE SEQUENCE</scope>
    <source>
        <strain evidence="2">MCCC M21534</strain>
    </source>
</reference>
<evidence type="ECO:0000259" key="1">
    <source>
        <dbReference type="Pfam" id="PF13612"/>
    </source>
</evidence>